<organism evidence="4 5">
    <name type="scientific">Atlantibacter subterraneus</name>
    <dbReference type="NCBI Taxonomy" id="255519"/>
    <lineage>
        <taxon>Bacteria</taxon>
        <taxon>Pseudomonadati</taxon>
        <taxon>Pseudomonadota</taxon>
        <taxon>Gammaproteobacteria</taxon>
        <taxon>Enterobacterales</taxon>
        <taxon>Enterobacteriaceae</taxon>
        <taxon>Atlantibacter</taxon>
    </lineage>
</organism>
<protein>
    <submittedName>
        <fullName evidence="4">Poly-beta-1,6-N-acetyl-D-glucosamine N-deacetylase PgaB</fullName>
    </submittedName>
</protein>
<dbReference type="GO" id="GO:0016810">
    <property type="term" value="F:hydrolase activity, acting on carbon-nitrogen (but not peptide) bonds"/>
    <property type="evidence" value="ECO:0007669"/>
    <property type="project" value="InterPro"/>
</dbReference>
<dbReference type="Gene3D" id="3.20.20.370">
    <property type="entry name" value="Glycoside hydrolase/deacetylase"/>
    <property type="match status" value="1"/>
</dbReference>
<dbReference type="PROSITE" id="PS51257">
    <property type="entry name" value="PROKAR_LIPOPROTEIN"/>
    <property type="match status" value="1"/>
</dbReference>
<dbReference type="EMBL" id="RHXB01000003">
    <property type="protein sequence ID" value="RSE27965.1"/>
    <property type="molecule type" value="Genomic_DNA"/>
</dbReference>
<name>A0A3R9GD60_9ENTR</name>
<dbReference type="GO" id="GO:0043708">
    <property type="term" value="P:cell adhesion involved in biofilm formation"/>
    <property type="evidence" value="ECO:0007669"/>
    <property type="project" value="InterPro"/>
</dbReference>
<dbReference type="InterPro" id="IPR051398">
    <property type="entry name" value="Polysacch_Deacetylase"/>
</dbReference>
<evidence type="ECO:0000313" key="5">
    <source>
        <dbReference type="Proteomes" id="UP000275331"/>
    </source>
</evidence>
<dbReference type="PROSITE" id="PS51677">
    <property type="entry name" value="NODB"/>
    <property type="match status" value="1"/>
</dbReference>
<dbReference type="SUPFAM" id="SSF88713">
    <property type="entry name" value="Glycoside hydrolase/deacetylase"/>
    <property type="match status" value="1"/>
</dbReference>
<dbReference type="CDD" id="cd10964">
    <property type="entry name" value="CE4_PgaB_5s"/>
    <property type="match status" value="1"/>
</dbReference>
<sequence length="672" mass="77172">MLKHVFRIALLVASWLLITACGNAQKPRFLPPDQRPQLEANSPWPQNSFLVLGYHDVEDNAADQRYLSVRTSALNDQMAWLRDHGYHPVSVQQILDAHNGVRPLPAKAVLLTFDDGYRSFYDRVWPLLQAYKFPALWAPVGSWVDAPPNQKVNFGGLMTERNKFATWDMVRELSRSHLVEIGSHTWNSHYGSQANPQGSQLPAVANRLYDKNTGKYETDEQFTKRIESDVVRITDKITQVTGKAPRAWVWPYGASNGTSLAIAKKHGYQMAFTLQDGLANASDLSSIPRVLISGNPNIREFANTLNQVQEIWPKRVMHIDLDYVYDKNPAQQKRNIDKLIQRVYDMKITHVYLQAFADPTGDGTVRSVYFNNSVLPVRADLFNYMAWQLQTRAGVVVYAWMPVLAVDLEKSIPRVQAWNPKTNRVETSKQHYQRISPWSQQGRQQITQLYQDLARYASFRGVLFHDDAMLTDFEDASPVAMDAYRAAGFNGTISDIRSNPETFQRWTRYKSRYLIDYTRSLTQAVRDIRGPYVKTSRNIYAMPILEPESEAWFAQNLNDFLSTYDWTAPMAMPLMEGVPLNESNAWLDKLVRTIAKDPKALNKTVFELQARDWSKDDNHSEISGAQLAEWMKQLQMSGARHFGYYPDDFINDKPEMSQVRPAFSSFWYPKND</sequence>
<gene>
    <name evidence="4" type="primary">pgaB</name>
    <name evidence="4" type="ORF">EGT71_06150</name>
</gene>
<dbReference type="Gene3D" id="3.20.20.80">
    <property type="entry name" value="Glycosidases"/>
    <property type="match status" value="1"/>
</dbReference>
<dbReference type="NCBIfam" id="TIGR03938">
    <property type="entry name" value="deacetyl_PgaB"/>
    <property type="match status" value="1"/>
</dbReference>
<dbReference type="GO" id="GO:0005975">
    <property type="term" value="P:carbohydrate metabolic process"/>
    <property type="evidence" value="ECO:0007669"/>
    <property type="project" value="InterPro"/>
</dbReference>
<dbReference type="Pfam" id="PF01522">
    <property type="entry name" value="Polysacc_deac_1"/>
    <property type="match status" value="1"/>
</dbReference>
<dbReference type="PANTHER" id="PTHR34216">
    <property type="match status" value="1"/>
</dbReference>
<dbReference type="Pfam" id="PF14883">
    <property type="entry name" value="GHL13"/>
    <property type="match status" value="1"/>
</dbReference>
<evidence type="ECO:0000313" key="4">
    <source>
        <dbReference type="EMBL" id="RSE27965.1"/>
    </source>
</evidence>
<dbReference type="InterPro" id="IPR032772">
    <property type="entry name" value="PGA_deacetylase_PgaB_C"/>
</dbReference>
<dbReference type="InterPro" id="IPR023854">
    <property type="entry name" value="PGA_deacetylase_PgaB"/>
</dbReference>
<dbReference type="OrthoDB" id="9814639at2"/>
<keyword evidence="1 2" id="KW-0732">Signal</keyword>
<dbReference type="NCBIfam" id="NF011177">
    <property type="entry name" value="PRK14582.1"/>
    <property type="match status" value="1"/>
</dbReference>
<dbReference type="InterPro" id="IPR002509">
    <property type="entry name" value="NODB_dom"/>
</dbReference>
<comment type="caution">
    <text evidence="4">The sequence shown here is derived from an EMBL/GenBank/DDBJ whole genome shotgun (WGS) entry which is preliminary data.</text>
</comment>
<dbReference type="Proteomes" id="UP000275331">
    <property type="component" value="Unassembled WGS sequence"/>
</dbReference>
<dbReference type="RefSeq" id="WP_125292704.1">
    <property type="nucleotide sequence ID" value="NZ_JAPTZM010000007.1"/>
</dbReference>
<dbReference type="AlphaFoldDB" id="A0A3R9GD60"/>
<evidence type="ECO:0000259" key="3">
    <source>
        <dbReference type="PROSITE" id="PS51677"/>
    </source>
</evidence>
<evidence type="ECO:0000256" key="1">
    <source>
        <dbReference type="ARBA" id="ARBA00022729"/>
    </source>
</evidence>
<feature type="domain" description="NodB homology" evidence="3">
    <location>
        <begin position="107"/>
        <end position="347"/>
    </location>
</feature>
<evidence type="ECO:0000256" key="2">
    <source>
        <dbReference type="SAM" id="SignalP"/>
    </source>
</evidence>
<reference evidence="4 5" key="1">
    <citation type="submission" date="2018-10" db="EMBL/GenBank/DDBJ databases">
        <title>Transmission dynamics of multidrug resistant bacteria on intensive care unit surfaces.</title>
        <authorList>
            <person name="D'Souza A.W."/>
            <person name="Potter R.F."/>
            <person name="Wallace M."/>
            <person name="Shupe A."/>
            <person name="Patel S."/>
            <person name="Sun S."/>
            <person name="Gul D."/>
            <person name="Kwon J.H."/>
            <person name="Andleeb S."/>
            <person name="Burnham C.-A.D."/>
            <person name="Dantas G."/>
        </authorList>
    </citation>
    <scope>NUCLEOTIDE SEQUENCE [LARGE SCALE GENOMIC DNA]</scope>
    <source>
        <strain evidence="4 5">AS_373</strain>
    </source>
</reference>
<dbReference type="PANTHER" id="PTHR34216:SF7">
    <property type="entry name" value="POLY-BETA-1,6-N-ACETYL-D-GLUCOSAMINE N-DEACETYLASE"/>
    <property type="match status" value="1"/>
</dbReference>
<feature type="signal peptide" evidence="2">
    <location>
        <begin position="1"/>
        <end position="24"/>
    </location>
</feature>
<proteinExistence type="predicted"/>
<feature type="chain" id="PRO_5018648102" evidence="2">
    <location>
        <begin position="25"/>
        <end position="672"/>
    </location>
</feature>
<dbReference type="InterPro" id="IPR011330">
    <property type="entry name" value="Glyco_hydro/deAcase_b/a-brl"/>
</dbReference>
<accession>A0A3R9GD60</accession>